<proteinExistence type="predicted"/>
<evidence type="ECO:0000256" key="1">
    <source>
        <dbReference type="SAM" id="MobiDB-lite"/>
    </source>
</evidence>
<name>A0AAD5UB52_9FUNG</name>
<feature type="compositionally biased region" description="Low complexity" evidence="1">
    <location>
        <begin position="1"/>
        <end position="23"/>
    </location>
</feature>
<accession>A0AAD5UB52</accession>
<protein>
    <submittedName>
        <fullName evidence="2">Uncharacterized protein</fullName>
    </submittedName>
</protein>
<organism evidence="2 3">
    <name type="scientific">Boothiomyces macroporosus</name>
    <dbReference type="NCBI Taxonomy" id="261099"/>
    <lineage>
        <taxon>Eukaryota</taxon>
        <taxon>Fungi</taxon>
        <taxon>Fungi incertae sedis</taxon>
        <taxon>Chytridiomycota</taxon>
        <taxon>Chytridiomycota incertae sedis</taxon>
        <taxon>Chytridiomycetes</taxon>
        <taxon>Rhizophydiales</taxon>
        <taxon>Terramycetaceae</taxon>
        <taxon>Boothiomyces</taxon>
    </lineage>
</organism>
<dbReference type="Proteomes" id="UP001210925">
    <property type="component" value="Unassembled WGS sequence"/>
</dbReference>
<gene>
    <name evidence="2" type="ORF">HK103_000749</name>
</gene>
<dbReference type="EMBL" id="JADGKB010000113">
    <property type="protein sequence ID" value="KAJ3253308.1"/>
    <property type="molecule type" value="Genomic_DNA"/>
</dbReference>
<comment type="caution">
    <text evidence="2">The sequence shown here is derived from an EMBL/GenBank/DDBJ whole genome shotgun (WGS) entry which is preliminary data.</text>
</comment>
<dbReference type="Gene3D" id="1.20.940.10">
    <property type="entry name" value="Functional domain of the splicing factor Prp18"/>
    <property type="match status" value="1"/>
</dbReference>
<feature type="compositionally biased region" description="Low complexity" evidence="1">
    <location>
        <begin position="30"/>
        <end position="83"/>
    </location>
</feature>
<feature type="region of interest" description="Disordered" evidence="1">
    <location>
        <begin position="1"/>
        <end position="103"/>
    </location>
</feature>
<feature type="compositionally biased region" description="Pro residues" evidence="1">
    <location>
        <begin position="84"/>
        <end position="98"/>
    </location>
</feature>
<evidence type="ECO:0000313" key="3">
    <source>
        <dbReference type="Proteomes" id="UP001210925"/>
    </source>
</evidence>
<dbReference type="AlphaFoldDB" id="A0AAD5UB52"/>
<evidence type="ECO:0000313" key="2">
    <source>
        <dbReference type="EMBL" id="KAJ3253308.1"/>
    </source>
</evidence>
<reference evidence="2" key="1">
    <citation type="submission" date="2020-05" db="EMBL/GenBank/DDBJ databases">
        <title>Phylogenomic resolution of chytrid fungi.</title>
        <authorList>
            <person name="Stajich J.E."/>
            <person name="Amses K."/>
            <person name="Simmons R."/>
            <person name="Seto K."/>
            <person name="Myers J."/>
            <person name="Bonds A."/>
            <person name="Quandt C.A."/>
            <person name="Barry K."/>
            <person name="Liu P."/>
            <person name="Grigoriev I."/>
            <person name="Longcore J.E."/>
            <person name="James T.Y."/>
        </authorList>
    </citation>
    <scope>NUCLEOTIDE SEQUENCE</scope>
    <source>
        <strain evidence="2">PLAUS21</strain>
    </source>
</reference>
<sequence length="252" mass="28242">MSNQYQGFQAFQQQQGYPPQQAYPQPPYPAQQQNPQPQNPQQQQFQQGYQQTYPPQQGYQQGYQQGPQQAYQQPQYSPQQGYPPAQPGYPPANLPPAPVQGQRFSAYPEYDNQANIVANKSYQNVSGAGWNDPPLASKALKDQEILHGVSNPESTIVSIITDTLDAVKQNSRANPRMIEDTDKRLEFLFDRLANKQVAPILLAPAYKISLALSQRDFGTAKSAVTALMAGVPQDDTKWIVGMKRLVELYEQI</sequence>
<keyword evidence="3" id="KW-1185">Reference proteome</keyword>